<accession>A0ACC1JZC2</accession>
<dbReference type="Proteomes" id="UP001140234">
    <property type="component" value="Unassembled WGS sequence"/>
</dbReference>
<reference evidence="1" key="1">
    <citation type="submission" date="2022-07" db="EMBL/GenBank/DDBJ databases">
        <title>Phylogenomic reconstructions and comparative analyses of Kickxellomycotina fungi.</title>
        <authorList>
            <person name="Reynolds N.K."/>
            <person name="Stajich J.E."/>
            <person name="Barry K."/>
            <person name="Grigoriev I.V."/>
            <person name="Crous P."/>
            <person name="Smith M.E."/>
        </authorList>
    </citation>
    <scope>NUCLEOTIDE SEQUENCE</scope>
    <source>
        <strain evidence="1">CBS 109366</strain>
    </source>
</reference>
<gene>
    <name evidence="1" type="primary">IPI3</name>
    <name evidence="1" type="ORF">IWQ57_002718</name>
</gene>
<dbReference type="EMBL" id="JANBUJ010000753">
    <property type="protein sequence ID" value="KAJ2770322.1"/>
    <property type="molecule type" value="Genomic_DNA"/>
</dbReference>
<sequence length="484" mass="50277">MFVETVSVGTKSGVQVYDLRRGTKLAQCLGVGVDGRQGFAVGGAWVAAVNEKKPVCHVYALSRGDTGAKLVFPFPEEVTCVHALDGGRYLAAGSKSGRIFVWAVASGRMVGSWDGHYGQVTALASCPGTLVSGGEDAAVHVWLLSQAVDQLAAGDAAVAPIATVAEHTMPITAIHISQAGLLAGRGRLYTASRDHTCKQWQLRVAREGERLVGRAQLLATLLYPAAVSDIAIDSNETRAFAATAAGLFQTNLYAYAAGGAGSGLAALGGTGDSVLSEGHVRYPAAEARIAAVGLSLDGTLLVSATGEGVVRVWDTASRQCLRTISDKQLGSGVTQLAVRLAPPPLGGPRALAGAGLRRADGASGRAGPQKAASVSFAPLQRLARENGAGETTAFEAAVKVTLGGAREDMARFDAALSSSEPYGETARGAMHLLGGLRAADGSAKRQVASLCQQLERLQRHNARTRLLNDELYQGAVTEWLSRRR</sequence>
<evidence type="ECO:0000313" key="1">
    <source>
        <dbReference type="EMBL" id="KAJ2770322.1"/>
    </source>
</evidence>
<organism evidence="1 2">
    <name type="scientific">Coemansia nantahalensis</name>
    <dbReference type="NCBI Taxonomy" id="2789366"/>
    <lineage>
        <taxon>Eukaryota</taxon>
        <taxon>Fungi</taxon>
        <taxon>Fungi incertae sedis</taxon>
        <taxon>Zoopagomycota</taxon>
        <taxon>Kickxellomycotina</taxon>
        <taxon>Kickxellomycetes</taxon>
        <taxon>Kickxellales</taxon>
        <taxon>Kickxellaceae</taxon>
        <taxon>Coemansia</taxon>
    </lineage>
</organism>
<name>A0ACC1JZC2_9FUNG</name>
<keyword evidence="2" id="KW-1185">Reference proteome</keyword>
<protein>
    <submittedName>
        <fullName evidence="1">Pre-rRNA-processing protein ipi3</fullName>
    </submittedName>
</protein>
<comment type="caution">
    <text evidence="1">The sequence shown here is derived from an EMBL/GenBank/DDBJ whole genome shotgun (WGS) entry which is preliminary data.</text>
</comment>
<proteinExistence type="predicted"/>
<evidence type="ECO:0000313" key="2">
    <source>
        <dbReference type="Proteomes" id="UP001140234"/>
    </source>
</evidence>